<name>A0A8S5MA06_9CAUD</name>
<organism evidence="1">
    <name type="scientific">Siphoviridae sp. ctsDY37</name>
    <dbReference type="NCBI Taxonomy" id="2826483"/>
    <lineage>
        <taxon>Viruses</taxon>
        <taxon>Duplodnaviria</taxon>
        <taxon>Heunggongvirae</taxon>
        <taxon>Uroviricota</taxon>
        <taxon>Caudoviricetes</taxon>
    </lineage>
</organism>
<protein>
    <submittedName>
        <fullName evidence="1">Uncharacterized protein</fullName>
    </submittedName>
</protein>
<accession>A0A8S5MA06</accession>
<proteinExistence type="predicted"/>
<reference evidence="1" key="1">
    <citation type="journal article" date="2021" name="Proc. Natl. Acad. Sci. U.S.A.">
        <title>A Catalog of Tens of Thousands of Viruses from Human Metagenomes Reveals Hidden Associations with Chronic Diseases.</title>
        <authorList>
            <person name="Tisza M.J."/>
            <person name="Buck C.B."/>
        </authorList>
    </citation>
    <scope>NUCLEOTIDE SEQUENCE</scope>
    <source>
        <strain evidence="1">CtsDY37</strain>
    </source>
</reference>
<evidence type="ECO:0000313" key="1">
    <source>
        <dbReference type="EMBL" id="DAD79133.1"/>
    </source>
</evidence>
<dbReference type="EMBL" id="BK014859">
    <property type="protein sequence ID" value="DAD79133.1"/>
    <property type="molecule type" value="Genomic_DNA"/>
</dbReference>
<sequence>MINHGKVRSTIEPERLVIDEYSVWIAENVEEIEVEDEIINDKGETEKVTTTMYEYNLVQYTKDEYILMQSSQMTDVEMALVEIYESLGV</sequence>